<dbReference type="InterPro" id="IPR050087">
    <property type="entry name" value="AON_synthase_class-II"/>
</dbReference>
<comment type="caution">
    <text evidence="5">The sequence shown here is derived from an EMBL/GenBank/DDBJ whole genome shotgun (WGS) entry which is preliminary data.</text>
</comment>
<keyword evidence="3" id="KW-0808">Transferase</keyword>
<dbReference type="Proteomes" id="UP000051324">
    <property type="component" value="Unassembled WGS sequence"/>
</dbReference>
<evidence type="ECO:0000256" key="1">
    <source>
        <dbReference type="ARBA" id="ARBA00001933"/>
    </source>
</evidence>
<gene>
    <name evidence="5" type="ORF">FC32_GL001232</name>
</gene>
<accession>A0A0R1TY41</accession>
<sequence length="399" mass="43719">MVKNKGLVAKIAPEAEYIIQGKESGAYVFEPHFSSAQRGKATIGDAKVVVLTSNNYLDLATHPEVIVAAKTALEKYGTGTCGARLHNGTTELHVQLEKACAEFFHTEDAVVLSAGYLANLAVISALADDETIIITDQYNHMSIVDGIALTNAQVRIFQHNNLEKLEYILKNSSQFKQKLIVVEGVYSMEGDLAPLDEIVNLSEKYDASLLVDEAHSFGFIGENSCGVADLKNVSDKVHLRMTTFSKSLANVGGCIATDRKTAEYIRHNAHQYIFNASLPPATVAGTLAALKVLKKEPWRQEKLWENTIRFRHGLQKLGLSTMDSCSPIVPIYVGDDQKNMEITKELLAKGVYIATAIFPAVPKNESRLRATITAALSQEDIDFALQKIAEVFQKHGLIA</sequence>
<evidence type="ECO:0000259" key="4">
    <source>
        <dbReference type="Pfam" id="PF00155"/>
    </source>
</evidence>
<dbReference type="InterPro" id="IPR004839">
    <property type="entry name" value="Aminotransferase_I/II_large"/>
</dbReference>
<comment type="subunit">
    <text evidence="2">Homodimer.</text>
</comment>
<proteinExistence type="predicted"/>
<dbReference type="OrthoDB" id="9807157at2"/>
<organism evidence="5 6">
    <name type="scientific">Ligilactobacillus apodemi DSM 16634 = JCM 16172</name>
    <dbReference type="NCBI Taxonomy" id="1423724"/>
    <lineage>
        <taxon>Bacteria</taxon>
        <taxon>Bacillati</taxon>
        <taxon>Bacillota</taxon>
        <taxon>Bacilli</taxon>
        <taxon>Lactobacillales</taxon>
        <taxon>Lactobacillaceae</taxon>
        <taxon>Ligilactobacillus</taxon>
    </lineage>
</organism>
<name>A0A0R1TY41_9LACO</name>
<comment type="cofactor">
    <cofactor evidence="1">
        <name>pyridoxal 5'-phosphate</name>
        <dbReference type="ChEBI" id="CHEBI:597326"/>
    </cofactor>
</comment>
<protein>
    <submittedName>
        <fullName evidence="5">2-amino-3-ketobutyrate coenzyme A ligase</fullName>
    </submittedName>
</protein>
<dbReference type="STRING" id="1423724.FC32_GL001232"/>
<dbReference type="InterPro" id="IPR015422">
    <property type="entry name" value="PyrdxlP-dep_Trfase_small"/>
</dbReference>
<dbReference type="eggNOG" id="COG0156">
    <property type="taxonomic scope" value="Bacteria"/>
</dbReference>
<dbReference type="EMBL" id="AZFT01000053">
    <property type="protein sequence ID" value="KRL83962.1"/>
    <property type="molecule type" value="Genomic_DNA"/>
</dbReference>
<evidence type="ECO:0000313" key="6">
    <source>
        <dbReference type="Proteomes" id="UP000051324"/>
    </source>
</evidence>
<dbReference type="GO" id="GO:0016740">
    <property type="term" value="F:transferase activity"/>
    <property type="evidence" value="ECO:0007669"/>
    <property type="project" value="UniProtKB-KW"/>
</dbReference>
<keyword evidence="5" id="KW-0436">Ligase</keyword>
<dbReference type="InterPro" id="IPR015424">
    <property type="entry name" value="PyrdxlP-dep_Trfase"/>
</dbReference>
<dbReference type="SUPFAM" id="SSF53383">
    <property type="entry name" value="PLP-dependent transferases"/>
    <property type="match status" value="1"/>
</dbReference>
<dbReference type="PATRIC" id="fig|1423724.4.peg.1288"/>
<evidence type="ECO:0000313" key="5">
    <source>
        <dbReference type="EMBL" id="KRL83962.1"/>
    </source>
</evidence>
<dbReference type="GO" id="GO:0016874">
    <property type="term" value="F:ligase activity"/>
    <property type="evidence" value="ECO:0007669"/>
    <property type="project" value="UniProtKB-KW"/>
</dbReference>
<keyword evidence="6" id="KW-1185">Reference proteome</keyword>
<dbReference type="CDD" id="cd06454">
    <property type="entry name" value="KBL_like"/>
    <property type="match status" value="1"/>
</dbReference>
<dbReference type="Gene3D" id="3.90.1150.10">
    <property type="entry name" value="Aspartate Aminotransferase, domain 1"/>
    <property type="match status" value="1"/>
</dbReference>
<dbReference type="Pfam" id="PF00155">
    <property type="entry name" value="Aminotran_1_2"/>
    <property type="match status" value="1"/>
</dbReference>
<dbReference type="Gene3D" id="3.40.640.10">
    <property type="entry name" value="Type I PLP-dependent aspartate aminotransferase-like (Major domain)"/>
    <property type="match status" value="1"/>
</dbReference>
<dbReference type="InterPro" id="IPR015421">
    <property type="entry name" value="PyrdxlP-dep_Trfase_major"/>
</dbReference>
<feature type="domain" description="Aminotransferase class I/classII large" evidence="4">
    <location>
        <begin position="47"/>
        <end position="388"/>
    </location>
</feature>
<reference evidence="5 6" key="1">
    <citation type="journal article" date="2015" name="Genome Announc.">
        <title>Expanding the biotechnology potential of lactobacilli through comparative genomics of 213 strains and associated genera.</title>
        <authorList>
            <person name="Sun Z."/>
            <person name="Harris H.M."/>
            <person name="McCann A."/>
            <person name="Guo C."/>
            <person name="Argimon S."/>
            <person name="Zhang W."/>
            <person name="Yang X."/>
            <person name="Jeffery I.B."/>
            <person name="Cooney J.C."/>
            <person name="Kagawa T.F."/>
            <person name="Liu W."/>
            <person name="Song Y."/>
            <person name="Salvetti E."/>
            <person name="Wrobel A."/>
            <person name="Rasinkangas P."/>
            <person name="Parkhill J."/>
            <person name="Rea M.C."/>
            <person name="O'Sullivan O."/>
            <person name="Ritari J."/>
            <person name="Douillard F.P."/>
            <person name="Paul Ross R."/>
            <person name="Yang R."/>
            <person name="Briner A.E."/>
            <person name="Felis G.E."/>
            <person name="de Vos W.M."/>
            <person name="Barrangou R."/>
            <person name="Klaenhammer T.R."/>
            <person name="Caufield P.W."/>
            <person name="Cui Y."/>
            <person name="Zhang H."/>
            <person name="O'Toole P.W."/>
        </authorList>
    </citation>
    <scope>NUCLEOTIDE SEQUENCE [LARGE SCALE GENOMIC DNA]</scope>
    <source>
        <strain evidence="5 6">DSM 16634</strain>
    </source>
</reference>
<dbReference type="AlphaFoldDB" id="A0A0R1TY41"/>
<evidence type="ECO:0000256" key="3">
    <source>
        <dbReference type="ARBA" id="ARBA00022679"/>
    </source>
</evidence>
<dbReference type="PANTHER" id="PTHR13693">
    <property type="entry name" value="CLASS II AMINOTRANSFERASE/8-AMINO-7-OXONONANOATE SYNTHASE"/>
    <property type="match status" value="1"/>
</dbReference>
<dbReference type="GO" id="GO:0030170">
    <property type="term" value="F:pyridoxal phosphate binding"/>
    <property type="evidence" value="ECO:0007669"/>
    <property type="project" value="InterPro"/>
</dbReference>
<evidence type="ECO:0000256" key="2">
    <source>
        <dbReference type="ARBA" id="ARBA00011738"/>
    </source>
</evidence>